<dbReference type="InterPro" id="IPR011032">
    <property type="entry name" value="GroES-like_sf"/>
</dbReference>
<proteinExistence type="predicted"/>
<keyword evidence="2" id="KW-1185">Reference proteome</keyword>
<evidence type="ECO:0000313" key="1">
    <source>
        <dbReference type="EMBL" id="KAK8146815.1"/>
    </source>
</evidence>
<evidence type="ECO:0000313" key="2">
    <source>
        <dbReference type="Proteomes" id="UP001397290"/>
    </source>
</evidence>
<dbReference type="EMBL" id="JAAHCF010000187">
    <property type="protein sequence ID" value="KAK8146815.1"/>
    <property type="molecule type" value="Genomic_DNA"/>
</dbReference>
<protein>
    <submittedName>
        <fullName evidence="1">Uncharacterized protein</fullName>
    </submittedName>
</protein>
<dbReference type="AlphaFoldDB" id="A0AAW0RXS5"/>
<dbReference type="SUPFAM" id="SSF50129">
    <property type="entry name" value="GroES-like"/>
    <property type="match status" value="1"/>
</dbReference>
<accession>A0AAW0RXS5</accession>
<comment type="caution">
    <text evidence="1">The sequence shown here is derived from an EMBL/GenBank/DDBJ whole genome shotgun (WGS) entry which is preliminary data.</text>
</comment>
<dbReference type="Gene3D" id="3.90.180.10">
    <property type="entry name" value="Medium-chain alcohol dehydrogenases, catalytic domain"/>
    <property type="match status" value="1"/>
</dbReference>
<dbReference type="Proteomes" id="UP001397290">
    <property type="component" value="Unassembled WGS sequence"/>
</dbReference>
<reference evidence="1 2" key="1">
    <citation type="submission" date="2020-02" db="EMBL/GenBank/DDBJ databases">
        <title>Comparative genomics of the hypocrealean fungal genus Beauvera.</title>
        <authorList>
            <person name="Showalter D.N."/>
            <person name="Bushley K.E."/>
            <person name="Rehner S.A."/>
        </authorList>
    </citation>
    <scope>NUCLEOTIDE SEQUENCE [LARGE SCALE GENOMIC DNA]</scope>
    <source>
        <strain evidence="1 2">ARSEF4384</strain>
    </source>
</reference>
<name>A0AAW0RXS5_9HYPO</name>
<sequence>MASMTQTVEPAIHGNEPILQSEKSQCALLLHGPRQRYTLVRNHPIPALDDAAEILVQTEVIGLNPIDWKSPQ</sequence>
<gene>
    <name evidence="1" type="ORF">G3M48_002544</name>
</gene>
<organism evidence="1 2">
    <name type="scientific">Beauveria asiatica</name>
    <dbReference type="NCBI Taxonomy" id="1069075"/>
    <lineage>
        <taxon>Eukaryota</taxon>
        <taxon>Fungi</taxon>
        <taxon>Dikarya</taxon>
        <taxon>Ascomycota</taxon>
        <taxon>Pezizomycotina</taxon>
        <taxon>Sordariomycetes</taxon>
        <taxon>Hypocreomycetidae</taxon>
        <taxon>Hypocreales</taxon>
        <taxon>Cordycipitaceae</taxon>
        <taxon>Beauveria</taxon>
    </lineage>
</organism>